<keyword evidence="2" id="KW-0378">Hydrolase</keyword>
<evidence type="ECO:0000313" key="4">
    <source>
        <dbReference type="EMBL" id="KNC30380.1"/>
    </source>
</evidence>
<dbReference type="InterPro" id="IPR003736">
    <property type="entry name" value="PAAI_dom"/>
</dbReference>
<feature type="non-terminal residue" evidence="4">
    <location>
        <position position="1"/>
    </location>
</feature>
<dbReference type="Proteomes" id="UP000037069">
    <property type="component" value="Unassembled WGS sequence"/>
</dbReference>
<dbReference type="EMBL" id="JRES01000534">
    <property type="protein sequence ID" value="KNC30380.1"/>
    <property type="molecule type" value="Genomic_DNA"/>
</dbReference>
<comment type="similarity">
    <text evidence="1">Belongs to the thioesterase PaaI family.</text>
</comment>
<reference evidence="4 6" key="1">
    <citation type="journal article" date="2015" name="Nat. Commun.">
        <title>Lucilia cuprina genome unlocks parasitic fly biology to underpin future interventions.</title>
        <authorList>
            <person name="Anstead C.A."/>
            <person name="Korhonen P.K."/>
            <person name="Young N.D."/>
            <person name="Hall R.S."/>
            <person name="Jex A.R."/>
            <person name="Murali S.C."/>
            <person name="Hughes D.S."/>
            <person name="Lee S.F."/>
            <person name="Perry T."/>
            <person name="Stroehlein A.J."/>
            <person name="Ansell B.R."/>
            <person name="Breugelmans B."/>
            <person name="Hofmann A."/>
            <person name="Qu J."/>
            <person name="Dugan S."/>
            <person name="Lee S.L."/>
            <person name="Chao H."/>
            <person name="Dinh H."/>
            <person name="Han Y."/>
            <person name="Doddapaneni H.V."/>
            <person name="Worley K.C."/>
            <person name="Muzny D.M."/>
            <person name="Ioannidis P."/>
            <person name="Waterhouse R.M."/>
            <person name="Zdobnov E.M."/>
            <person name="James P.J."/>
            <person name="Bagnall N.H."/>
            <person name="Kotze A.C."/>
            <person name="Gibbs R.A."/>
            <person name="Richards S."/>
            <person name="Batterham P."/>
            <person name="Gasser R.B."/>
        </authorList>
    </citation>
    <scope>NUCLEOTIDE SEQUENCE [LARGE SCALE GENOMIC DNA]</scope>
    <source>
        <strain evidence="4 6">LS</strain>
        <tissue evidence="4">Full body</tissue>
    </source>
</reference>
<evidence type="ECO:0000256" key="2">
    <source>
        <dbReference type="ARBA" id="ARBA00022801"/>
    </source>
</evidence>
<dbReference type="InterPro" id="IPR029069">
    <property type="entry name" value="HotDog_dom_sf"/>
</dbReference>
<dbReference type="InterPro" id="IPR039298">
    <property type="entry name" value="ACOT13"/>
</dbReference>
<dbReference type="FunFam" id="3.10.129.10:FF:000033">
    <property type="entry name" value="acyl-coenzyme A thioesterase 13"/>
    <property type="match status" value="1"/>
</dbReference>
<sequence>CRITDGGKGRCIGEFTISKEHLNGFGTLHGGYAVTIIDNMSTYALMSADSHPGVSVDLSTKMSAKRGVDFLKTVADYCVKNGGFDSVTKAFRVTGGGDGRCIGEFTVSKEHVNGFGTLHGGCAAAIIDNVTTYALMSTDAHPGVSVDLHVSYLKSAKEGEIIIVDANTVKVGKNMAFIDCVLKKKSDGSIVVKGGQTKYIDFSEEFIKDK</sequence>
<keyword evidence="6" id="KW-1185">Reference proteome</keyword>
<accession>A0A0L0CDR7</accession>
<dbReference type="NCBIfam" id="TIGR00369">
    <property type="entry name" value="unchar_dom_1"/>
    <property type="match status" value="1"/>
</dbReference>
<name>A0A0L0CDR7_LUCCU</name>
<proteinExistence type="inferred from homology"/>
<dbReference type="SUPFAM" id="SSF54637">
    <property type="entry name" value="Thioesterase/thiol ester dehydrase-isomerase"/>
    <property type="match status" value="2"/>
</dbReference>
<dbReference type="PANTHER" id="PTHR21660">
    <property type="entry name" value="THIOESTERASE SUPERFAMILY MEMBER-RELATED"/>
    <property type="match status" value="1"/>
</dbReference>
<evidence type="ECO:0000313" key="6">
    <source>
        <dbReference type="Proteomes" id="UP000037069"/>
    </source>
</evidence>
<dbReference type="STRING" id="7375.A0A0L0CDR7"/>
<dbReference type="Gene3D" id="3.10.129.10">
    <property type="entry name" value="Hotdog Thioesterase"/>
    <property type="match status" value="2"/>
</dbReference>
<dbReference type="InterPro" id="IPR006683">
    <property type="entry name" value="Thioestr_dom"/>
</dbReference>
<dbReference type="PANTHER" id="PTHR21660:SF1">
    <property type="entry name" value="ACYL-COENZYME A THIOESTERASE 13"/>
    <property type="match status" value="1"/>
</dbReference>
<evidence type="ECO:0000256" key="1">
    <source>
        <dbReference type="ARBA" id="ARBA00008324"/>
    </source>
</evidence>
<comment type="caution">
    <text evidence="4">The sequence shown here is derived from an EMBL/GenBank/DDBJ whole genome shotgun (WGS) entry which is preliminary data.</text>
</comment>
<dbReference type="OrthoDB" id="46529at2759"/>
<evidence type="ECO:0000313" key="5">
    <source>
        <dbReference type="EMBL" id="KNC31968.1"/>
    </source>
</evidence>
<organism evidence="4 6">
    <name type="scientific">Lucilia cuprina</name>
    <name type="common">Green bottle fly</name>
    <name type="synonym">Australian sheep blowfly</name>
    <dbReference type="NCBI Taxonomy" id="7375"/>
    <lineage>
        <taxon>Eukaryota</taxon>
        <taxon>Metazoa</taxon>
        <taxon>Ecdysozoa</taxon>
        <taxon>Arthropoda</taxon>
        <taxon>Hexapoda</taxon>
        <taxon>Insecta</taxon>
        <taxon>Pterygota</taxon>
        <taxon>Neoptera</taxon>
        <taxon>Endopterygota</taxon>
        <taxon>Diptera</taxon>
        <taxon>Brachycera</taxon>
        <taxon>Muscomorpha</taxon>
        <taxon>Oestroidea</taxon>
        <taxon>Calliphoridae</taxon>
        <taxon>Luciliinae</taxon>
        <taxon>Lucilia</taxon>
    </lineage>
</organism>
<dbReference type="AlphaFoldDB" id="A0A0L0CDR7"/>
<dbReference type="GO" id="GO:0047617">
    <property type="term" value="F:fatty acyl-CoA hydrolase activity"/>
    <property type="evidence" value="ECO:0007669"/>
    <property type="project" value="InterPro"/>
</dbReference>
<dbReference type="EMBL" id="JRES01000356">
    <property type="protein sequence ID" value="KNC31968.1"/>
    <property type="molecule type" value="Genomic_DNA"/>
</dbReference>
<dbReference type="CDD" id="cd03443">
    <property type="entry name" value="PaaI_thioesterase"/>
    <property type="match status" value="2"/>
</dbReference>
<protein>
    <recommendedName>
        <fullName evidence="3">Thioesterase domain-containing protein</fullName>
    </recommendedName>
</protein>
<evidence type="ECO:0000259" key="3">
    <source>
        <dbReference type="Pfam" id="PF03061"/>
    </source>
</evidence>
<dbReference type="Pfam" id="PF03061">
    <property type="entry name" value="4HBT"/>
    <property type="match status" value="1"/>
</dbReference>
<feature type="domain" description="Thioesterase" evidence="3">
    <location>
        <begin position="115"/>
        <end position="189"/>
    </location>
</feature>
<gene>
    <name evidence="5" type="ORF">FF38_00457</name>
    <name evidence="4" type="ORF">FF38_02684</name>
</gene>